<dbReference type="Proteomes" id="UP000244925">
    <property type="component" value="Unassembled WGS sequence"/>
</dbReference>
<dbReference type="InterPro" id="IPR018306">
    <property type="entry name" value="Phage_T5_Orf172_DNA-bd"/>
</dbReference>
<keyword evidence="3" id="KW-1185">Reference proteome</keyword>
<evidence type="ECO:0000313" key="3">
    <source>
        <dbReference type="Proteomes" id="UP000244925"/>
    </source>
</evidence>
<dbReference type="AlphaFoldDB" id="A0A2V1IP98"/>
<dbReference type="SMART" id="SM00974">
    <property type="entry name" value="T5orf172"/>
    <property type="match status" value="1"/>
</dbReference>
<organism evidence="2 3">
    <name type="scientific">Paramuribaculum intestinale</name>
    <dbReference type="NCBI Taxonomy" id="2094151"/>
    <lineage>
        <taxon>Bacteria</taxon>
        <taxon>Pseudomonadati</taxon>
        <taxon>Bacteroidota</taxon>
        <taxon>Bacteroidia</taxon>
        <taxon>Bacteroidales</taxon>
        <taxon>Muribaculaceae</taxon>
        <taxon>Paramuribaculum</taxon>
    </lineage>
</organism>
<evidence type="ECO:0000259" key="1">
    <source>
        <dbReference type="SMART" id="SM00974"/>
    </source>
</evidence>
<feature type="domain" description="Bacteriophage T5 Orf172 DNA-binding" evidence="1">
    <location>
        <begin position="272"/>
        <end position="366"/>
    </location>
</feature>
<evidence type="ECO:0000313" key="2">
    <source>
        <dbReference type="EMBL" id="PWB06078.1"/>
    </source>
</evidence>
<dbReference type="GeneID" id="93424464"/>
<gene>
    <name evidence="2" type="ORF">C5O25_11450</name>
</gene>
<dbReference type="EMBL" id="PUBV01000036">
    <property type="protein sequence ID" value="PWB06078.1"/>
    <property type="molecule type" value="Genomic_DNA"/>
</dbReference>
<accession>A0A2V1IP98</accession>
<protein>
    <recommendedName>
        <fullName evidence="1">Bacteriophage T5 Orf172 DNA-binding domain-containing protein</fullName>
    </recommendedName>
</protein>
<proteinExistence type="predicted"/>
<dbReference type="Pfam" id="PF13455">
    <property type="entry name" value="MUG113"/>
    <property type="match status" value="1"/>
</dbReference>
<name>A0A2V1IP98_9BACT</name>
<reference evidence="3" key="1">
    <citation type="submission" date="2018-02" db="EMBL/GenBank/DDBJ databases">
        <authorList>
            <person name="Clavel T."/>
            <person name="Strowig T."/>
        </authorList>
    </citation>
    <scope>NUCLEOTIDE SEQUENCE [LARGE SCALE GENOMIC DNA]</scope>
    <source>
        <strain evidence="3">DSM 100764</strain>
    </source>
</reference>
<sequence length="386" mass="45472">MTRDEILTALKETDKFGLLARREVKKPTASQLPLVNAFEEIVDFFESNGRLPECRKDNIQEFQLYHRYKSICRDSQKLQFLRDYDLNNILVDETNEIDPIERLKSEDVHGLLAAEPLEIFKMKHVSERIAAEYISRRKFCHNFSKYQKQFEQIASDLQTKRRKLINYSPEALNPGRFYVLNGIILYLESVDGESSEYDYRSGTRTRFDGRTSIVFDNGTMSDMLYRSLDKALQKDGFSISEPIELSSIQEISEEDNHNGYIYILRTKNNRLSKYKNLYKIGCTTSAVSDRIKNAHKEATYLFSEVEIVKALRCYNIIPDELEDKIHKFFNEQRLSIEIYDKDNNLFRPREWFVVALDAIEEAVSIILRNEQDIYYYNQTIQQIVKK</sequence>
<comment type="caution">
    <text evidence="2">The sequence shown here is derived from an EMBL/GenBank/DDBJ whole genome shotgun (WGS) entry which is preliminary data.</text>
</comment>
<dbReference type="RefSeq" id="WP_107036869.1">
    <property type="nucleotide sequence ID" value="NZ_CP098825.1"/>
</dbReference>